<dbReference type="Pfam" id="PF02518">
    <property type="entry name" value="HATPase_c"/>
    <property type="match status" value="1"/>
</dbReference>
<feature type="domain" description="Histidine kinase" evidence="6">
    <location>
        <begin position="12"/>
        <end position="219"/>
    </location>
</feature>
<name>A0A9D1EYE1_9BACT</name>
<dbReference type="EMBL" id="DVIU01000111">
    <property type="protein sequence ID" value="HIS36016.1"/>
    <property type="molecule type" value="Genomic_DNA"/>
</dbReference>
<dbReference type="InterPro" id="IPR036890">
    <property type="entry name" value="HATPase_C_sf"/>
</dbReference>
<comment type="caution">
    <text evidence="7">The sequence shown here is derived from an EMBL/GenBank/DDBJ whole genome shotgun (WGS) entry which is preliminary data.</text>
</comment>
<dbReference type="InterPro" id="IPR050736">
    <property type="entry name" value="Sensor_HK_Regulatory"/>
</dbReference>
<protein>
    <recommendedName>
        <fullName evidence="2">histidine kinase</fullName>
        <ecNumber evidence="2">2.7.13.3</ecNumber>
    </recommendedName>
</protein>
<dbReference type="PROSITE" id="PS50109">
    <property type="entry name" value="HIS_KIN"/>
    <property type="match status" value="1"/>
</dbReference>
<dbReference type="PRINTS" id="PR00344">
    <property type="entry name" value="BCTRLSENSOR"/>
</dbReference>
<keyword evidence="3" id="KW-0808">Transferase</keyword>
<dbReference type="GO" id="GO:0000160">
    <property type="term" value="P:phosphorelay signal transduction system"/>
    <property type="evidence" value="ECO:0007669"/>
    <property type="project" value="UniProtKB-KW"/>
</dbReference>
<dbReference type="SMART" id="SM00387">
    <property type="entry name" value="HATPase_c"/>
    <property type="match status" value="1"/>
</dbReference>
<dbReference type="Gene3D" id="3.30.565.10">
    <property type="entry name" value="Histidine kinase-like ATPase, C-terminal domain"/>
    <property type="match status" value="1"/>
</dbReference>
<dbReference type="PANTHER" id="PTHR43711:SF26">
    <property type="entry name" value="SENSOR HISTIDINE KINASE RCSC"/>
    <property type="match status" value="1"/>
</dbReference>
<comment type="catalytic activity">
    <reaction evidence="1">
        <text>ATP + protein L-histidine = ADP + protein N-phospho-L-histidine.</text>
        <dbReference type="EC" id="2.7.13.3"/>
    </reaction>
</comment>
<evidence type="ECO:0000256" key="3">
    <source>
        <dbReference type="ARBA" id="ARBA00022679"/>
    </source>
</evidence>
<gene>
    <name evidence="7" type="ORF">IAC10_05225</name>
</gene>
<proteinExistence type="predicted"/>
<dbReference type="InterPro" id="IPR003594">
    <property type="entry name" value="HATPase_dom"/>
</dbReference>
<reference evidence="7" key="1">
    <citation type="submission" date="2020-10" db="EMBL/GenBank/DDBJ databases">
        <authorList>
            <person name="Gilroy R."/>
        </authorList>
    </citation>
    <scope>NUCLEOTIDE SEQUENCE</scope>
    <source>
        <strain evidence="7">6276</strain>
    </source>
</reference>
<evidence type="ECO:0000313" key="7">
    <source>
        <dbReference type="EMBL" id="HIS36016.1"/>
    </source>
</evidence>
<dbReference type="InterPro" id="IPR005467">
    <property type="entry name" value="His_kinase_dom"/>
</dbReference>
<reference evidence="7" key="2">
    <citation type="journal article" date="2021" name="PeerJ">
        <title>Extensive microbial diversity within the chicken gut microbiome revealed by metagenomics and culture.</title>
        <authorList>
            <person name="Gilroy R."/>
            <person name="Ravi A."/>
            <person name="Getino M."/>
            <person name="Pursley I."/>
            <person name="Horton D.L."/>
            <person name="Alikhan N.F."/>
            <person name="Baker D."/>
            <person name="Gharbi K."/>
            <person name="Hall N."/>
            <person name="Watson M."/>
            <person name="Adriaenssens E.M."/>
            <person name="Foster-Nyarko E."/>
            <person name="Jarju S."/>
            <person name="Secka A."/>
            <person name="Antonio M."/>
            <person name="Oren A."/>
            <person name="Chaudhuri R.R."/>
            <person name="La Ragione R."/>
            <person name="Hildebrand F."/>
            <person name="Pallen M.J."/>
        </authorList>
    </citation>
    <scope>NUCLEOTIDE SEQUENCE</scope>
    <source>
        <strain evidence="7">6276</strain>
    </source>
</reference>
<evidence type="ECO:0000313" key="8">
    <source>
        <dbReference type="Proteomes" id="UP000823928"/>
    </source>
</evidence>
<dbReference type="EC" id="2.7.13.3" evidence="2"/>
<keyword evidence="5" id="KW-0902">Two-component regulatory system</keyword>
<organism evidence="7 8">
    <name type="scientific">Candidatus Scatousia excrementigallinarum</name>
    <dbReference type="NCBI Taxonomy" id="2840935"/>
    <lineage>
        <taxon>Bacteria</taxon>
        <taxon>Candidatus Scatousia</taxon>
    </lineage>
</organism>
<evidence type="ECO:0000256" key="4">
    <source>
        <dbReference type="ARBA" id="ARBA00022777"/>
    </source>
</evidence>
<dbReference type="CDD" id="cd00075">
    <property type="entry name" value="HATPase"/>
    <property type="match status" value="1"/>
</dbReference>
<dbReference type="GO" id="GO:0004673">
    <property type="term" value="F:protein histidine kinase activity"/>
    <property type="evidence" value="ECO:0007669"/>
    <property type="project" value="UniProtKB-EC"/>
</dbReference>
<dbReference type="Proteomes" id="UP000823928">
    <property type="component" value="Unassembled WGS sequence"/>
</dbReference>
<dbReference type="PANTHER" id="PTHR43711">
    <property type="entry name" value="TWO-COMPONENT HISTIDINE KINASE"/>
    <property type="match status" value="1"/>
</dbReference>
<dbReference type="InterPro" id="IPR004358">
    <property type="entry name" value="Sig_transdc_His_kin-like_C"/>
</dbReference>
<evidence type="ECO:0000256" key="1">
    <source>
        <dbReference type="ARBA" id="ARBA00000085"/>
    </source>
</evidence>
<dbReference type="SUPFAM" id="SSF55874">
    <property type="entry name" value="ATPase domain of HSP90 chaperone/DNA topoisomerase II/histidine kinase"/>
    <property type="match status" value="1"/>
</dbReference>
<evidence type="ECO:0000256" key="2">
    <source>
        <dbReference type="ARBA" id="ARBA00012438"/>
    </source>
</evidence>
<keyword evidence="4 7" id="KW-0418">Kinase</keyword>
<accession>A0A9D1EYE1</accession>
<evidence type="ECO:0000256" key="5">
    <source>
        <dbReference type="ARBA" id="ARBA00023012"/>
    </source>
</evidence>
<sequence length="220" mass="24502">MPSELLKEQSRCIAHEIRNQVSICDVYCEIIKKHMNKDGIKNESIDNALDCIQKAVKMINNSLIDLKSLDNIKPSVCSINDLIEQSINLGKVYISDKQITITPNLKSDVQIYADENKFLACMINLIKNAIEAIDSKGEIIITSDIDREYAVIRVSNTGKPISPSSQKELFNEGFTTKKTGSGLGLYICKTNLHLQNAELSLVQSTGKKTEFEIKVPLIGK</sequence>
<evidence type="ECO:0000259" key="6">
    <source>
        <dbReference type="PROSITE" id="PS50109"/>
    </source>
</evidence>
<dbReference type="AlphaFoldDB" id="A0A9D1EYE1"/>